<dbReference type="RefSeq" id="WP_207469451.1">
    <property type="nucleotide sequence ID" value="NZ_JAFNAW010000028.1"/>
</dbReference>
<name>A0ABV7IIC8_9RHOB</name>
<dbReference type="Proteomes" id="UP001595557">
    <property type="component" value="Unassembled WGS sequence"/>
</dbReference>
<keyword evidence="2" id="KW-1185">Reference proteome</keyword>
<reference evidence="2" key="1">
    <citation type="journal article" date="2019" name="Int. J. Syst. Evol. Microbiol.">
        <title>The Global Catalogue of Microorganisms (GCM) 10K type strain sequencing project: providing services to taxonomists for standard genome sequencing and annotation.</title>
        <authorList>
            <consortium name="The Broad Institute Genomics Platform"/>
            <consortium name="The Broad Institute Genome Sequencing Center for Infectious Disease"/>
            <person name="Wu L."/>
            <person name="Ma J."/>
        </authorList>
    </citation>
    <scope>NUCLEOTIDE SEQUENCE [LARGE SCALE GENOMIC DNA]</scope>
    <source>
        <strain evidence="2">KCTC 52239</strain>
    </source>
</reference>
<protein>
    <submittedName>
        <fullName evidence="1">Uncharacterized protein</fullName>
    </submittedName>
</protein>
<gene>
    <name evidence="1" type="ORF">ACFOD7_19105</name>
</gene>
<evidence type="ECO:0000313" key="1">
    <source>
        <dbReference type="EMBL" id="MFC3170159.1"/>
    </source>
</evidence>
<sequence>MRPSSGIFALPPELCEQLLALPLSADERNEVAQALLQFTALPETCAICRSAMKNAPQPEQLRGV</sequence>
<comment type="caution">
    <text evidence="1">The sequence shown here is derived from an EMBL/GenBank/DDBJ whole genome shotgun (WGS) entry which is preliminary data.</text>
</comment>
<organism evidence="1 2">
    <name type="scientific">Paracoccus fontiphilus</name>
    <dbReference type="NCBI Taxonomy" id="1815556"/>
    <lineage>
        <taxon>Bacteria</taxon>
        <taxon>Pseudomonadati</taxon>
        <taxon>Pseudomonadota</taxon>
        <taxon>Alphaproteobacteria</taxon>
        <taxon>Rhodobacterales</taxon>
        <taxon>Paracoccaceae</taxon>
        <taxon>Paracoccus</taxon>
    </lineage>
</organism>
<proteinExistence type="predicted"/>
<dbReference type="EMBL" id="JBHRTE010000094">
    <property type="protein sequence ID" value="MFC3170159.1"/>
    <property type="molecule type" value="Genomic_DNA"/>
</dbReference>
<accession>A0ABV7IIC8</accession>
<evidence type="ECO:0000313" key="2">
    <source>
        <dbReference type="Proteomes" id="UP001595557"/>
    </source>
</evidence>